<dbReference type="Proteomes" id="UP001148838">
    <property type="component" value="Unassembled WGS sequence"/>
</dbReference>
<dbReference type="EMBL" id="JAJSOF020000009">
    <property type="protein sequence ID" value="KAJ4446781.1"/>
    <property type="molecule type" value="Genomic_DNA"/>
</dbReference>
<sequence length="273" mass="31992">MRLRVTNFLWPIVRNRILVCLRGKERTSYISYTYYTSSPLPGKEQWLLVLILEDSGLTRVDYDLMTDRSCFDTSVVSSSVSSSKDTEGDITPVSKCYFSSEDWLTKWRIQASENKSVHVTFGTETENCRPVTLYNKELPEADDVKYLGMHLDCRLTWHKHIETKRKELNFKTSKIYWLLGPKSKLSLENKLLVYKVVLKPIWTYGIQLWGTASNSNIEILQRYQSKTLRSIVTAPWYVRNDVIHRDLNISTVKEEISKFSETYLHRLNQHPNH</sequence>
<proteinExistence type="predicted"/>
<accession>A0ABQ8TKZ6</accession>
<gene>
    <name evidence="1" type="ORF">ANN_13478</name>
</gene>
<protein>
    <submittedName>
        <fullName evidence="1">Uncharacterized protein</fullName>
    </submittedName>
</protein>
<organism evidence="1 2">
    <name type="scientific">Periplaneta americana</name>
    <name type="common">American cockroach</name>
    <name type="synonym">Blatta americana</name>
    <dbReference type="NCBI Taxonomy" id="6978"/>
    <lineage>
        <taxon>Eukaryota</taxon>
        <taxon>Metazoa</taxon>
        <taxon>Ecdysozoa</taxon>
        <taxon>Arthropoda</taxon>
        <taxon>Hexapoda</taxon>
        <taxon>Insecta</taxon>
        <taxon>Pterygota</taxon>
        <taxon>Neoptera</taxon>
        <taxon>Polyneoptera</taxon>
        <taxon>Dictyoptera</taxon>
        <taxon>Blattodea</taxon>
        <taxon>Blattoidea</taxon>
        <taxon>Blattidae</taxon>
        <taxon>Blattinae</taxon>
        <taxon>Periplaneta</taxon>
    </lineage>
</organism>
<name>A0ABQ8TKZ6_PERAM</name>
<comment type="caution">
    <text evidence="1">The sequence shown here is derived from an EMBL/GenBank/DDBJ whole genome shotgun (WGS) entry which is preliminary data.</text>
</comment>
<keyword evidence="2" id="KW-1185">Reference proteome</keyword>
<evidence type="ECO:0000313" key="2">
    <source>
        <dbReference type="Proteomes" id="UP001148838"/>
    </source>
</evidence>
<evidence type="ECO:0000313" key="1">
    <source>
        <dbReference type="EMBL" id="KAJ4446781.1"/>
    </source>
</evidence>
<reference evidence="1 2" key="1">
    <citation type="journal article" date="2022" name="Allergy">
        <title>Genome assembly and annotation of Periplaneta americana reveal a comprehensive cockroach allergen profile.</title>
        <authorList>
            <person name="Wang L."/>
            <person name="Xiong Q."/>
            <person name="Saelim N."/>
            <person name="Wang L."/>
            <person name="Nong W."/>
            <person name="Wan A.T."/>
            <person name="Shi M."/>
            <person name="Liu X."/>
            <person name="Cao Q."/>
            <person name="Hui J.H.L."/>
            <person name="Sookrung N."/>
            <person name="Leung T.F."/>
            <person name="Tungtrongchitr A."/>
            <person name="Tsui S.K.W."/>
        </authorList>
    </citation>
    <scope>NUCLEOTIDE SEQUENCE [LARGE SCALE GENOMIC DNA]</scope>
    <source>
        <strain evidence="1">PWHHKU_190912</strain>
    </source>
</reference>